<dbReference type="Proteomes" id="UP000730618">
    <property type="component" value="Unassembled WGS sequence"/>
</dbReference>
<evidence type="ECO:0000313" key="1">
    <source>
        <dbReference type="EMBL" id="CAG7652795.1"/>
    </source>
</evidence>
<comment type="caution">
    <text evidence="1">The sequence shown here is derived from an EMBL/GenBank/DDBJ whole genome shotgun (WGS) entry which is preliminary data.</text>
</comment>
<evidence type="ECO:0008006" key="3">
    <source>
        <dbReference type="Google" id="ProtNLM"/>
    </source>
</evidence>
<evidence type="ECO:0000313" key="2">
    <source>
        <dbReference type="Proteomes" id="UP000730618"/>
    </source>
</evidence>
<proteinExistence type="predicted"/>
<protein>
    <recommendedName>
        <fullName evidence="3">SnoaL-like domain-containing protein</fullName>
    </recommendedName>
</protein>
<name>A0ABN7TW71_9BACL</name>
<sequence length="62" mass="7006">MDEKAWIDEMLKLYSDESFKLLSYDNVKADFDDGSFNYGHADLTCVLDGSPLKVRTIVTGNI</sequence>
<reference evidence="1 2" key="1">
    <citation type="submission" date="2021-06" db="EMBL/GenBank/DDBJ databases">
        <authorList>
            <person name="Criscuolo A."/>
        </authorList>
    </citation>
    <scope>NUCLEOTIDE SEQUENCE [LARGE SCALE GENOMIC DNA]</scope>
    <source>
        <strain evidence="2">CIP 111802</strain>
    </source>
</reference>
<organism evidence="1 2">
    <name type="scientific">Paenibacillus allorhizosphaerae</name>
    <dbReference type="NCBI Taxonomy" id="2849866"/>
    <lineage>
        <taxon>Bacteria</taxon>
        <taxon>Bacillati</taxon>
        <taxon>Bacillota</taxon>
        <taxon>Bacilli</taxon>
        <taxon>Bacillales</taxon>
        <taxon>Paenibacillaceae</taxon>
        <taxon>Paenibacillus</taxon>
    </lineage>
</organism>
<accession>A0ABN7TW71</accession>
<dbReference type="RefSeq" id="WP_218101555.1">
    <property type="nucleotide sequence ID" value="NZ_CAJVCE010000018.1"/>
</dbReference>
<gene>
    <name evidence="1" type="ORF">PAECIP111802_05340</name>
</gene>
<dbReference type="EMBL" id="CAJVCE010000018">
    <property type="protein sequence ID" value="CAG7652795.1"/>
    <property type="molecule type" value="Genomic_DNA"/>
</dbReference>
<keyword evidence="2" id="KW-1185">Reference proteome</keyword>